<proteinExistence type="inferred from homology"/>
<comment type="subcellular location">
    <subcellularLocation>
        <location evidence="6">Endoplasmic reticulum membrane</location>
    </subcellularLocation>
    <subcellularLocation>
        <location evidence="2">Microsome membrane</location>
        <topology evidence="2">Single-pass membrane protein</topology>
    </subcellularLocation>
</comment>
<evidence type="ECO:0000256" key="6">
    <source>
        <dbReference type="PIRNR" id="PIRNR001112"/>
    </source>
</evidence>
<dbReference type="InterPro" id="IPR010497">
    <property type="entry name" value="Epoxide_hydro_N"/>
</dbReference>
<evidence type="ECO:0000313" key="9">
    <source>
        <dbReference type="Proteomes" id="UP000025227"/>
    </source>
</evidence>
<dbReference type="EC" id="3.3.2.9" evidence="6"/>
<dbReference type="InterPro" id="IPR029058">
    <property type="entry name" value="AB_hydrolase_fold"/>
</dbReference>
<evidence type="ECO:0000256" key="7">
    <source>
        <dbReference type="PIRSR" id="PIRSR001112-1"/>
    </source>
</evidence>
<dbReference type="GO" id="GO:0033961">
    <property type="term" value="F:cis-stilbene-oxide hydrolase activity"/>
    <property type="evidence" value="ECO:0007669"/>
    <property type="project" value="UniProtKB-UniRule"/>
</dbReference>
<keyword evidence="4 6" id="KW-0058">Aromatic hydrocarbons catabolism</keyword>
<organism evidence="9 10">
    <name type="scientific">Haemonchus contortus</name>
    <name type="common">Barber pole worm</name>
    <dbReference type="NCBI Taxonomy" id="6289"/>
    <lineage>
        <taxon>Eukaryota</taxon>
        <taxon>Metazoa</taxon>
        <taxon>Ecdysozoa</taxon>
        <taxon>Nematoda</taxon>
        <taxon>Chromadorea</taxon>
        <taxon>Rhabditida</taxon>
        <taxon>Rhabditina</taxon>
        <taxon>Rhabditomorpha</taxon>
        <taxon>Strongyloidea</taxon>
        <taxon>Trichostrongylidae</taxon>
        <taxon>Haemonchus</taxon>
    </lineage>
</organism>
<keyword evidence="6" id="KW-0472">Membrane</keyword>
<evidence type="ECO:0000256" key="3">
    <source>
        <dbReference type="ARBA" id="ARBA00010088"/>
    </source>
</evidence>
<comment type="catalytic activity">
    <reaction evidence="6">
        <text>cis-stilbene oxide + H2O = (1R,2R)-hydrobenzoin</text>
        <dbReference type="Rhea" id="RHEA:23900"/>
        <dbReference type="ChEBI" id="CHEBI:15377"/>
        <dbReference type="ChEBI" id="CHEBI:50004"/>
        <dbReference type="ChEBI" id="CHEBI:50014"/>
        <dbReference type="EC" id="3.3.2.9"/>
    </reaction>
</comment>
<dbReference type="OMA" id="WVKQKYH"/>
<reference evidence="10" key="1">
    <citation type="submission" date="2020-12" db="UniProtKB">
        <authorList>
            <consortium name="WormBaseParasite"/>
        </authorList>
    </citation>
    <scope>IDENTIFICATION</scope>
    <source>
        <strain evidence="10">MHco3</strain>
    </source>
</reference>
<dbReference type="GO" id="GO:0097176">
    <property type="term" value="P:epoxide metabolic process"/>
    <property type="evidence" value="ECO:0007669"/>
    <property type="project" value="TreeGrafter"/>
</dbReference>
<dbReference type="OrthoDB" id="7130006at2759"/>
<dbReference type="PANTHER" id="PTHR21661">
    <property type="entry name" value="EPOXIDE HYDROLASE 1-RELATED"/>
    <property type="match status" value="1"/>
</dbReference>
<evidence type="ECO:0000259" key="8">
    <source>
        <dbReference type="Pfam" id="PF06441"/>
    </source>
</evidence>
<protein>
    <recommendedName>
        <fullName evidence="6">Epoxide hydrolase</fullName>
        <ecNumber evidence="6">3.3.2.9</ecNumber>
    </recommendedName>
</protein>
<dbReference type="Proteomes" id="UP000025227">
    <property type="component" value="Unplaced"/>
</dbReference>
<keyword evidence="5 6" id="KW-0378">Hydrolase</keyword>
<accession>A0A7I4Z129</accession>
<dbReference type="InterPro" id="IPR016292">
    <property type="entry name" value="Epoxide_hydrolase"/>
</dbReference>
<dbReference type="AlphaFoldDB" id="A0A7I4Z129"/>
<evidence type="ECO:0000313" key="10">
    <source>
        <dbReference type="WBParaSite" id="HCON_00158500-00001"/>
    </source>
</evidence>
<dbReference type="InterPro" id="IPR000639">
    <property type="entry name" value="Epox_hydrolase-like"/>
</dbReference>
<evidence type="ECO:0000256" key="4">
    <source>
        <dbReference type="ARBA" id="ARBA00022797"/>
    </source>
</evidence>
<dbReference type="Pfam" id="PF06441">
    <property type="entry name" value="EHN"/>
    <property type="match status" value="1"/>
</dbReference>
<dbReference type="PANTHER" id="PTHR21661:SF35">
    <property type="entry name" value="EPOXIDE HYDROLASE"/>
    <property type="match status" value="1"/>
</dbReference>
<feature type="active site" description="Nucleophile" evidence="7">
    <location>
        <position position="229"/>
    </location>
</feature>
<feature type="domain" description="Epoxide hydrolase N-terminal" evidence="8">
    <location>
        <begin position="52"/>
        <end position="160"/>
    </location>
</feature>
<sequence>MGIALHLFLAIAFASGAYFFYNSYFSPPVEIRVEENGWFGVGEVRLDDLNVYPFEVNVTPDELEDLKHRLERSRISHSHLEDSNDFWYGFNSKELEVYRQYWLKSYDWKKHENIINQFKQYKTEIEGVKVHFIHEAAAKGYKKILPLLMVHGWPGNVFEFYKIIPMLTDPKKHGIKSDIAFEVVAPSIPGYGWSDQPKRSGFSQVACARVFRKLMERLGIKKFYVQGGDWGSLIVSNLAKLYPAQVFGVHLNMLMTMPDSSLKVAALEIIGSLVPKWVFSSPSHQNHNFFAKMLPMMVESGYMHIQATKPDTVGTALNDSPIGLAAYILEKFSTWTNVNNRALPDGGLTKKFSRDELLTIVMIYWLNGNIVSSQRFYREFFLDDRNRALQKQYLAVPTAHLSAMNEFFDKTPPEISSVLYNLTHYTEVADVGHFAAFEMPRPVAVDIFDFVKKLES</sequence>
<evidence type="ECO:0000256" key="1">
    <source>
        <dbReference type="ARBA" id="ARBA00000221"/>
    </source>
</evidence>
<dbReference type="PRINTS" id="PR00412">
    <property type="entry name" value="EPOXHYDRLASE"/>
</dbReference>
<dbReference type="GO" id="GO:0005789">
    <property type="term" value="C:endoplasmic reticulum membrane"/>
    <property type="evidence" value="ECO:0007669"/>
    <property type="project" value="UniProtKB-SubCell"/>
</dbReference>
<evidence type="ECO:0000256" key="2">
    <source>
        <dbReference type="ARBA" id="ARBA00004111"/>
    </source>
</evidence>
<keyword evidence="9" id="KW-1185">Reference proteome</keyword>
<feature type="active site" description="Proton acceptor" evidence="7">
    <location>
        <position position="433"/>
    </location>
</feature>
<dbReference type="WBParaSite" id="HCON_00158500-00001">
    <property type="protein sequence ID" value="HCON_00158500-00001"/>
    <property type="gene ID" value="HCON_00158500"/>
</dbReference>
<feature type="active site" description="Proton donor" evidence="7">
    <location>
        <position position="377"/>
    </location>
</feature>
<dbReference type="PIRSF" id="PIRSF001112">
    <property type="entry name" value="Epoxide_hydrolase"/>
    <property type="match status" value="1"/>
</dbReference>
<dbReference type="Gene3D" id="3.40.50.1820">
    <property type="entry name" value="alpha/beta hydrolase"/>
    <property type="match status" value="1"/>
</dbReference>
<evidence type="ECO:0000256" key="5">
    <source>
        <dbReference type="ARBA" id="ARBA00022801"/>
    </source>
</evidence>
<name>A0A7I4Z129_HAECO</name>
<keyword evidence="6" id="KW-0256">Endoplasmic reticulum</keyword>
<comment type="similarity">
    <text evidence="3 6">Belongs to the peptidase S33 family.</text>
</comment>
<dbReference type="SUPFAM" id="SSF53474">
    <property type="entry name" value="alpha/beta-Hydrolases"/>
    <property type="match status" value="1"/>
</dbReference>
<comment type="catalytic activity">
    <reaction evidence="1 6">
        <text>1-(4-methoxyphenyl)-N-methyl-N-[(3-methyloxetan-3-yl)methyl]methanamine + H2O = 2-{[(4-methoxybenzyl)(methyl)amino]methyl}-2-methylpropane-1,3-diol</text>
        <dbReference type="Rhea" id="RHEA:55764"/>
        <dbReference type="ChEBI" id="CHEBI:15377"/>
        <dbReference type="ChEBI" id="CHEBI:139161"/>
        <dbReference type="ChEBI" id="CHEBI:139164"/>
        <dbReference type="EC" id="3.3.2.9"/>
    </reaction>
</comment>